<feature type="compositionally biased region" description="Polar residues" evidence="7">
    <location>
        <begin position="319"/>
        <end position="328"/>
    </location>
</feature>
<evidence type="ECO:0000256" key="2">
    <source>
        <dbReference type="ARBA" id="ARBA00022737"/>
    </source>
</evidence>
<keyword evidence="2" id="KW-0677">Repeat</keyword>
<keyword evidence="3" id="KW-0805">Transcription regulation</keyword>
<dbReference type="SUPFAM" id="SSF118290">
    <property type="entry name" value="WRKY DNA-binding domain"/>
    <property type="match status" value="2"/>
</dbReference>
<dbReference type="GO" id="GO:0005634">
    <property type="term" value="C:nucleus"/>
    <property type="evidence" value="ECO:0007669"/>
    <property type="project" value="UniProtKB-SubCell"/>
</dbReference>
<accession>A0AAQ3JSK9</accession>
<gene>
    <name evidence="9" type="ORF">Cni_G04231</name>
</gene>
<feature type="domain" description="WRKY" evidence="8">
    <location>
        <begin position="187"/>
        <end position="244"/>
    </location>
</feature>
<evidence type="ECO:0000256" key="4">
    <source>
        <dbReference type="ARBA" id="ARBA00023125"/>
    </source>
</evidence>
<evidence type="ECO:0000313" key="10">
    <source>
        <dbReference type="Proteomes" id="UP001327560"/>
    </source>
</evidence>
<dbReference type="PANTHER" id="PTHR31221">
    <property type="entry name" value="WRKY TRANSCRIPTION FACTOR PROTEIN 1-RELATED"/>
    <property type="match status" value="1"/>
</dbReference>
<protein>
    <recommendedName>
        <fullName evidence="8">WRKY domain-containing protein</fullName>
    </recommendedName>
</protein>
<dbReference type="SMART" id="SM00774">
    <property type="entry name" value="WRKY"/>
    <property type="match status" value="2"/>
</dbReference>
<dbReference type="AlphaFoldDB" id="A0AAQ3JSK9"/>
<proteinExistence type="predicted"/>
<dbReference type="InterPro" id="IPR036576">
    <property type="entry name" value="WRKY_dom_sf"/>
</dbReference>
<dbReference type="InterPro" id="IPR003657">
    <property type="entry name" value="WRKY_dom"/>
</dbReference>
<dbReference type="PANTHER" id="PTHR31221:SF90">
    <property type="entry name" value="WRKY TRANSCRIPTION FACTOR 44"/>
    <property type="match status" value="1"/>
</dbReference>
<dbReference type="FunFam" id="2.20.25.80:FF:000006">
    <property type="entry name" value="WRKY transcription factor"/>
    <property type="match status" value="2"/>
</dbReference>
<evidence type="ECO:0000313" key="9">
    <source>
        <dbReference type="EMBL" id="WOK95524.1"/>
    </source>
</evidence>
<feature type="domain" description="WRKY" evidence="8">
    <location>
        <begin position="365"/>
        <end position="430"/>
    </location>
</feature>
<feature type="region of interest" description="Disordered" evidence="7">
    <location>
        <begin position="319"/>
        <end position="358"/>
    </location>
</feature>
<evidence type="ECO:0000256" key="1">
    <source>
        <dbReference type="ARBA" id="ARBA00004123"/>
    </source>
</evidence>
<dbReference type="PROSITE" id="PS50811">
    <property type="entry name" value="WRKY"/>
    <property type="match status" value="2"/>
</dbReference>
<evidence type="ECO:0000256" key="3">
    <source>
        <dbReference type="ARBA" id="ARBA00023015"/>
    </source>
</evidence>
<evidence type="ECO:0000256" key="7">
    <source>
        <dbReference type="SAM" id="MobiDB-lite"/>
    </source>
</evidence>
<dbReference type="InterPro" id="IPR044810">
    <property type="entry name" value="WRKY_plant"/>
</dbReference>
<dbReference type="GO" id="GO:0003700">
    <property type="term" value="F:DNA-binding transcription factor activity"/>
    <property type="evidence" value="ECO:0007669"/>
    <property type="project" value="InterPro"/>
</dbReference>
<evidence type="ECO:0000256" key="5">
    <source>
        <dbReference type="ARBA" id="ARBA00023163"/>
    </source>
</evidence>
<dbReference type="Pfam" id="PF03106">
    <property type="entry name" value="WRKY"/>
    <property type="match status" value="2"/>
</dbReference>
<sequence length="436" mass="48706">MMHDGKEIDIAKPVASKPCADFRSFLASDKNSSPSLSFSEKTVAIKPKTMRIKSSPHNIADKVVSSTIFQNDVPESAAPLMSEKAASETLGVGSKSSVLCRPTAKVVSSATASLLANLGNAGVIYQQTTTNNQLAVQVHNQLKPNYDYQPAIFHQQNSTSEFHANQLSQIDMRNQQPALTGNQTSYDGYSWRKYGQKQVKGSEYPRSYYKCTNPGCPVKKKVERSFDGQIAEIVYNGEHNHPKPQPPKRPSYSQGQAFVSDELGRDTGNMWTNSLLEVNRSAGSTHKKNEISRSEISLYTEQVQYPDDLLITNIMDNNANDTNRTTSGESDKIECKRRKNDDQLTGTNSIGEDSAEPHLMLNASTESDISGDGYHWRKYGQKVVKGNTYPRSYYRCTIPKCNVRKYVERASDDSKCFVTTYEGKHNHEMPARQDER</sequence>
<dbReference type="EMBL" id="CP136890">
    <property type="protein sequence ID" value="WOK95524.1"/>
    <property type="molecule type" value="Genomic_DNA"/>
</dbReference>
<feature type="compositionally biased region" description="Basic and acidic residues" evidence="7">
    <location>
        <begin position="329"/>
        <end position="342"/>
    </location>
</feature>
<comment type="subcellular location">
    <subcellularLocation>
        <location evidence="1">Nucleus</location>
    </subcellularLocation>
</comment>
<keyword evidence="10" id="KW-1185">Reference proteome</keyword>
<keyword evidence="5" id="KW-0804">Transcription</keyword>
<evidence type="ECO:0000256" key="6">
    <source>
        <dbReference type="ARBA" id="ARBA00023242"/>
    </source>
</evidence>
<reference evidence="9 10" key="1">
    <citation type="submission" date="2023-10" db="EMBL/GenBank/DDBJ databases">
        <title>Chromosome-scale genome assembly provides insights into flower coloration mechanisms of Canna indica.</title>
        <authorList>
            <person name="Li C."/>
        </authorList>
    </citation>
    <scope>NUCLEOTIDE SEQUENCE [LARGE SCALE GENOMIC DNA]</scope>
    <source>
        <tissue evidence="9">Flower</tissue>
    </source>
</reference>
<dbReference type="Gene3D" id="2.20.25.80">
    <property type="entry name" value="WRKY domain"/>
    <property type="match status" value="2"/>
</dbReference>
<name>A0AAQ3JSK9_9LILI</name>
<dbReference type="GO" id="GO:0043565">
    <property type="term" value="F:sequence-specific DNA binding"/>
    <property type="evidence" value="ECO:0007669"/>
    <property type="project" value="InterPro"/>
</dbReference>
<keyword evidence="6" id="KW-0539">Nucleus</keyword>
<dbReference type="Proteomes" id="UP001327560">
    <property type="component" value="Chromosome 1"/>
</dbReference>
<evidence type="ECO:0000259" key="8">
    <source>
        <dbReference type="PROSITE" id="PS50811"/>
    </source>
</evidence>
<organism evidence="9 10">
    <name type="scientific">Canna indica</name>
    <name type="common">Indian-shot</name>
    <dbReference type="NCBI Taxonomy" id="4628"/>
    <lineage>
        <taxon>Eukaryota</taxon>
        <taxon>Viridiplantae</taxon>
        <taxon>Streptophyta</taxon>
        <taxon>Embryophyta</taxon>
        <taxon>Tracheophyta</taxon>
        <taxon>Spermatophyta</taxon>
        <taxon>Magnoliopsida</taxon>
        <taxon>Liliopsida</taxon>
        <taxon>Zingiberales</taxon>
        <taxon>Cannaceae</taxon>
        <taxon>Canna</taxon>
    </lineage>
</organism>
<keyword evidence="4" id="KW-0238">DNA-binding</keyword>